<evidence type="ECO:0000259" key="3">
    <source>
        <dbReference type="PROSITE" id="PS51269"/>
    </source>
</evidence>
<dbReference type="EnsemblMetazoa" id="tetur02g12140.1">
    <property type="protein sequence ID" value="tetur02g12140.1"/>
    <property type="gene ID" value="tetur02g12140"/>
</dbReference>
<organism evidence="4 5">
    <name type="scientific">Tetranychus urticae</name>
    <name type="common">Two-spotted spider mite</name>
    <dbReference type="NCBI Taxonomy" id="32264"/>
    <lineage>
        <taxon>Eukaryota</taxon>
        <taxon>Metazoa</taxon>
        <taxon>Ecdysozoa</taxon>
        <taxon>Arthropoda</taxon>
        <taxon>Chelicerata</taxon>
        <taxon>Arachnida</taxon>
        <taxon>Acari</taxon>
        <taxon>Acariformes</taxon>
        <taxon>Trombidiformes</taxon>
        <taxon>Prostigmata</taxon>
        <taxon>Eleutherengona</taxon>
        <taxon>Raphignathae</taxon>
        <taxon>Tetranychoidea</taxon>
        <taxon>Tetranychidae</taxon>
        <taxon>Tetranychus</taxon>
    </lineage>
</organism>
<name>T1JXJ1_TETUR</name>
<dbReference type="PANTHER" id="PTHR31159">
    <property type="entry name" value="COMM DOMAIN-CONTAINING PROTEIN 3"/>
    <property type="match status" value="1"/>
</dbReference>
<dbReference type="EMBL" id="CAEY01000829">
    <property type="status" value="NOT_ANNOTATED_CDS"/>
    <property type="molecule type" value="Genomic_DNA"/>
</dbReference>
<dbReference type="AlphaFoldDB" id="T1JXJ1"/>
<evidence type="ECO:0000256" key="2">
    <source>
        <dbReference type="ARBA" id="ARBA00093469"/>
    </source>
</evidence>
<evidence type="ECO:0000313" key="5">
    <source>
        <dbReference type="Proteomes" id="UP000015104"/>
    </source>
</evidence>
<dbReference type="PANTHER" id="PTHR31159:SF1">
    <property type="entry name" value="COMM DOMAIN-CONTAINING PROTEIN 3"/>
    <property type="match status" value="1"/>
</dbReference>
<reference evidence="4" key="2">
    <citation type="submission" date="2015-06" db="UniProtKB">
        <authorList>
            <consortium name="EnsemblMetazoa"/>
        </authorList>
    </citation>
    <scope>IDENTIFICATION</scope>
</reference>
<proteinExistence type="inferred from homology"/>
<comment type="similarity">
    <text evidence="2">Belongs to the COMM domain-containing protein 3 family.</text>
</comment>
<sequence length="200" mass="22629">MELCQDVMTGLSLLKDDSRLSKFQLIQLAELVGQSLVHGRSINSYEKIMDKCELKMVGLSVACLFLEAAKNNKTISEEISLIEMALSEASVAQDFVLPIVDQYKKIERDLKNRLLKMKIDDGRSLQSNGPKDLVDARWRQDVIIKSKSRNQINEINYLVDLISKDGTKISFSADLPGLQDLGYQLRDCCKVLENTFKNIN</sequence>
<evidence type="ECO:0000256" key="1">
    <source>
        <dbReference type="ARBA" id="ARBA00016548"/>
    </source>
</evidence>
<evidence type="ECO:0000313" key="4">
    <source>
        <dbReference type="EnsemblMetazoa" id="tetur02g12140.1"/>
    </source>
</evidence>
<dbReference type="Pfam" id="PF07258">
    <property type="entry name" value="COMM_domain"/>
    <property type="match status" value="1"/>
</dbReference>
<dbReference type="Proteomes" id="UP000015104">
    <property type="component" value="Unassembled WGS sequence"/>
</dbReference>
<dbReference type="InterPro" id="IPR037355">
    <property type="entry name" value="COMMD3"/>
</dbReference>
<accession>T1JXJ1</accession>
<dbReference type="GO" id="GO:0006814">
    <property type="term" value="P:sodium ion transport"/>
    <property type="evidence" value="ECO:0007669"/>
    <property type="project" value="InterPro"/>
</dbReference>
<dbReference type="PROSITE" id="PS51269">
    <property type="entry name" value="COMM"/>
    <property type="match status" value="1"/>
</dbReference>
<feature type="domain" description="COMM" evidence="3">
    <location>
        <begin position="132"/>
        <end position="196"/>
    </location>
</feature>
<dbReference type="InterPro" id="IPR017920">
    <property type="entry name" value="COMM"/>
</dbReference>
<reference evidence="5" key="1">
    <citation type="submission" date="2011-08" db="EMBL/GenBank/DDBJ databases">
        <authorList>
            <person name="Rombauts S."/>
        </authorList>
    </citation>
    <scope>NUCLEOTIDE SEQUENCE</scope>
    <source>
        <strain evidence="5">London</strain>
    </source>
</reference>
<dbReference type="STRING" id="32264.T1JXJ1"/>
<protein>
    <recommendedName>
        <fullName evidence="1">COMM domain-containing protein 3</fullName>
    </recommendedName>
</protein>
<dbReference type="HOGENOM" id="CLU_1367783_0_0_1"/>
<keyword evidence="5" id="KW-1185">Reference proteome</keyword>